<reference evidence="2" key="1">
    <citation type="journal article" date="2014" name="Int. J. Syst. Evol. Microbiol.">
        <title>Complete genome sequence of Corynebacterium casei LMG S-19264T (=DSM 44701T), isolated from a smear-ripened cheese.</title>
        <authorList>
            <consortium name="US DOE Joint Genome Institute (JGI-PGF)"/>
            <person name="Walter F."/>
            <person name="Albersmeier A."/>
            <person name="Kalinowski J."/>
            <person name="Ruckert C."/>
        </authorList>
    </citation>
    <scope>NUCLEOTIDE SEQUENCE</scope>
    <source>
        <strain evidence="2">CGMCC 1.16134</strain>
    </source>
</reference>
<dbReference type="AlphaFoldDB" id="A0A917D5I8"/>
<keyword evidence="3" id="KW-1185">Reference proteome</keyword>
<dbReference type="EMBL" id="BMKR01000053">
    <property type="protein sequence ID" value="GGG11436.1"/>
    <property type="molecule type" value="Genomic_DNA"/>
</dbReference>
<feature type="transmembrane region" description="Helical" evidence="1">
    <location>
        <begin position="62"/>
        <end position="87"/>
    </location>
</feature>
<keyword evidence="1 2" id="KW-0812">Transmembrane</keyword>
<proteinExistence type="predicted"/>
<name>A0A917D5I8_9BACL</name>
<protein>
    <submittedName>
        <fullName evidence="2">Transmembrane protein YxlG</fullName>
    </submittedName>
</protein>
<feature type="transmembrane region" description="Helical" evidence="1">
    <location>
        <begin position="160"/>
        <end position="178"/>
    </location>
</feature>
<accession>A0A917D5I8</accession>
<organism evidence="2 3">
    <name type="scientific">Paenibacillus albidus</name>
    <dbReference type="NCBI Taxonomy" id="2041023"/>
    <lineage>
        <taxon>Bacteria</taxon>
        <taxon>Bacillati</taxon>
        <taxon>Bacillota</taxon>
        <taxon>Bacilli</taxon>
        <taxon>Bacillales</taxon>
        <taxon>Paenibacillaceae</taxon>
        <taxon>Paenibacillus</taxon>
    </lineage>
</organism>
<feature type="transmembrane region" description="Helical" evidence="1">
    <location>
        <begin position="185"/>
        <end position="205"/>
    </location>
</feature>
<dbReference type="PANTHER" id="PTHR43471">
    <property type="entry name" value="ABC TRANSPORTER PERMEASE"/>
    <property type="match status" value="1"/>
</dbReference>
<dbReference type="RefSeq" id="WP_189032102.1">
    <property type="nucleotide sequence ID" value="NZ_BMKR01000053.1"/>
</dbReference>
<feature type="transmembrane region" description="Helical" evidence="1">
    <location>
        <begin position="119"/>
        <end position="140"/>
    </location>
</feature>
<gene>
    <name evidence="2" type="primary">yxlG</name>
    <name evidence="2" type="ORF">GCM10010912_64790</name>
</gene>
<evidence type="ECO:0000313" key="2">
    <source>
        <dbReference type="EMBL" id="GGG11436.1"/>
    </source>
</evidence>
<sequence length="257" mass="27237">MRSVWIFYQKEMLEAVRSYRLIWIPVVFILLGIMQPLTAYYMPEILGAAGNVPPGMLENYEVPSAAVVMVQALGQYSTIGMLVLALITMNSISGERYSGSAEMVLVRPLTPLAMVVAKWAALLTVLVLALGLGASGAAYYVMELIGPLSWGGISSAAGLYGLWLMCAVSLTLLFSAFLRATAAAFLGLLSAAAFSLAHSLLPAWFDWTPAALPGLSAAMLLEDGGALRLGPLLSAPLFIISCIAGAALLLRRKQLPG</sequence>
<feature type="transmembrane region" description="Helical" evidence="1">
    <location>
        <begin position="21"/>
        <end position="42"/>
    </location>
</feature>
<dbReference type="GO" id="GO:0005886">
    <property type="term" value="C:plasma membrane"/>
    <property type="evidence" value="ECO:0007669"/>
    <property type="project" value="UniProtKB-SubCell"/>
</dbReference>
<comment type="caution">
    <text evidence="2">The sequence shown here is derived from an EMBL/GenBank/DDBJ whole genome shotgun (WGS) entry which is preliminary data.</text>
</comment>
<keyword evidence="1" id="KW-1133">Transmembrane helix</keyword>
<evidence type="ECO:0000256" key="1">
    <source>
        <dbReference type="SAM" id="Phobius"/>
    </source>
</evidence>
<keyword evidence="1" id="KW-0472">Membrane</keyword>
<reference evidence="2" key="2">
    <citation type="submission" date="2020-09" db="EMBL/GenBank/DDBJ databases">
        <authorList>
            <person name="Sun Q."/>
            <person name="Zhou Y."/>
        </authorList>
    </citation>
    <scope>NUCLEOTIDE SEQUENCE</scope>
    <source>
        <strain evidence="2">CGMCC 1.16134</strain>
    </source>
</reference>
<dbReference type="Pfam" id="PF12679">
    <property type="entry name" value="ABC2_membrane_2"/>
    <property type="match status" value="1"/>
</dbReference>
<evidence type="ECO:0000313" key="3">
    <source>
        <dbReference type="Proteomes" id="UP000637643"/>
    </source>
</evidence>
<dbReference type="GO" id="GO:0140359">
    <property type="term" value="F:ABC-type transporter activity"/>
    <property type="evidence" value="ECO:0007669"/>
    <property type="project" value="InterPro"/>
</dbReference>
<feature type="transmembrane region" description="Helical" evidence="1">
    <location>
        <begin position="225"/>
        <end position="250"/>
    </location>
</feature>
<dbReference type="Proteomes" id="UP000637643">
    <property type="component" value="Unassembled WGS sequence"/>
</dbReference>